<proteinExistence type="predicted"/>
<dbReference type="EMBL" id="JBBNAE010000003">
    <property type="protein sequence ID" value="KAK9137931.1"/>
    <property type="molecule type" value="Genomic_DNA"/>
</dbReference>
<evidence type="ECO:0000313" key="3">
    <source>
        <dbReference type="Proteomes" id="UP001417504"/>
    </source>
</evidence>
<organism evidence="2 3">
    <name type="scientific">Stephania japonica</name>
    <dbReference type="NCBI Taxonomy" id="461633"/>
    <lineage>
        <taxon>Eukaryota</taxon>
        <taxon>Viridiplantae</taxon>
        <taxon>Streptophyta</taxon>
        <taxon>Embryophyta</taxon>
        <taxon>Tracheophyta</taxon>
        <taxon>Spermatophyta</taxon>
        <taxon>Magnoliopsida</taxon>
        <taxon>Ranunculales</taxon>
        <taxon>Menispermaceae</taxon>
        <taxon>Menispermoideae</taxon>
        <taxon>Cissampelideae</taxon>
        <taxon>Stephania</taxon>
    </lineage>
</organism>
<name>A0AAP0JPN4_9MAGN</name>
<accession>A0AAP0JPN4</accession>
<dbReference type="Pfam" id="PF13952">
    <property type="entry name" value="DUF4216"/>
    <property type="match status" value="1"/>
</dbReference>
<sequence>MKFVLFKSDWVNSRGGEIEDEFKFKMVNFKHLLYKDNKISDESFILATQAEQVCYVQDPLSHNWHVVLKLTSRDLFDMYFVDSTHVQIMVPQVELYAQQQLDETTYLHDDDVGWVREGVDGATVEANEVTNDNENHDINIEEFD</sequence>
<gene>
    <name evidence="2" type="ORF">Sjap_008525</name>
</gene>
<dbReference type="PANTHER" id="PTHR48258">
    <property type="entry name" value="DUF4218 DOMAIN-CONTAINING PROTEIN-RELATED"/>
    <property type="match status" value="1"/>
</dbReference>
<dbReference type="AlphaFoldDB" id="A0AAP0JPN4"/>
<evidence type="ECO:0000259" key="1">
    <source>
        <dbReference type="Pfam" id="PF13952"/>
    </source>
</evidence>
<protein>
    <recommendedName>
        <fullName evidence="1">DUF4216 domain-containing protein</fullName>
    </recommendedName>
</protein>
<reference evidence="2 3" key="1">
    <citation type="submission" date="2024-01" db="EMBL/GenBank/DDBJ databases">
        <title>Genome assemblies of Stephania.</title>
        <authorList>
            <person name="Yang L."/>
        </authorList>
    </citation>
    <scope>NUCLEOTIDE SEQUENCE [LARGE SCALE GENOMIC DNA]</scope>
    <source>
        <strain evidence="2">QJT</strain>
        <tissue evidence="2">Leaf</tissue>
    </source>
</reference>
<dbReference type="InterPro" id="IPR025312">
    <property type="entry name" value="DUF4216"/>
</dbReference>
<dbReference type="Proteomes" id="UP001417504">
    <property type="component" value="Unassembled WGS sequence"/>
</dbReference>
<evidence type="ECO:0000313" key="2">
    <source>
        <dbReference type="EMBL" id="KAK9137931.1"/>
    </source>
</evidence>
<comment type="caution">
    <text evidence="2">The sequence shown here is derived from an EMBL/GenBank/DDBJ whole genome shotgun (WGS) entry which is preliminary data.</text>
</comment>
<feature type="domain" description="DUF4216" evidence="1">
    <location>
        <begin position="2"/>
        <end position="67"/>
    </location>
</feature>
<keyword evidence="3" id="KW-1185">Reference proteome</keyword>